<dbReference type="PANTHER" id="PTHR34361">
    <property type="entry name" value="OS08G0157800 PROTEIN"/>
    <property type="match status" value="1"/>
</dbReference>
<dbReference type="IntAct" id="A0A1D6K7J8">
    <property type="interactions" value="12"/>
</dbReference>
<proteinExistence type="predicted"/>
<protein>
    <submittedName>
        <fullName evidence="2">Uncharacterized protein</fullName>
    </submittedName>
</protein>
<dbReference type="eggNOG" id="ENOG502RM6I">
    <property type="taxonomic scope" value="Eukaryota"/>
</dbReference>
<accession>A0A1D6K7J8</accession>
<feature type="region of interest" description="Disordered" evidence="1">
    <location>
        <begin position="66"/>
        <end position="116"/>
    </location>
</feature>
<feature type="region of interest" description="Disordered" evidence="1">
    <location>
        <begin position="1095"/>
        <end position="1114"/>
    </location>
</feature>
<feature type="region of interest" description="Disordered" evidence="1">
    <location>
        <begin position="892"/>
        <end position="913"/>
    </location>
</feature>
<dbReference type="ExpressionAtlas" id="A0A1D6K7J8">
    <property type="expression patterns" value="baseline and differential"/>
</dbReference>
<dbReference type="InParanoid" id="A0A1D6K7J8"/>
<dbReference type="PANTHER" id="PTHR34361:SF10">
    <property type="entry name" value="EXPRESSED PROTEIN"/>
    <property type="match status" value="1"/>
</dbReference>
<dbReference type="AlphaFoldDB" id="A0A1D6K7J8"/>
<reference evidence="2" key="1">
    <citation type="submission" date="2015-12" db="EMBL/GenBank/DDBJ databases">
        <title>Update maize B73 reference genome by single molecule sequencing technologies.</title>
        <authorList>
            <consortium name="Maize Genome Sequencing Project"/>
            <person name="Ware D."/>
        </authorList>
    </citation>
    <scope>NUCLEOTIDE SEQUENCE [LARGE SCALE GENOMIC DNA]</scope>
    <source>
        <tissue evidence="2">Seedling</tissue>
    </source>
</reference>
<dbReference type="PaxDb" id="4577-GRMZM2G097249_P01"/>
<feature type="compositionally biased region" description="Polar residues" evidence="1">
    <location>
        <begin position="520"/>
        <end position="532"/>
    </location>
</feature>
<feature type="region of interest" description="Disordered" evidence="1">
    <location>
        <begin position="1016"/>
        <end position="1066"/>
    </location>
</feature>
<gene>
    <name evidence="2" type="ORF">ZEAMMB73_Zm00001d029750</name>
</gene>
<dbReference type="OrthoDB" id="611935at2759"/>
<dbReference type="FunCoup" id="A0A1D6K7J8">
    <property type="interactions" value="3"/>
</dbReference>
<dbReference type="EMBL" id="CM007647">
    <property type="protein sequence ID" value="ONL99530.1"/>
    <property type="molecule type" value="Genomic_DNA"/>
</dbReference>
<name>A0A1D6K7J8_MAIZE</name>
<dbReference type="OMA" id="AAMENHN"/>
<dbReference type="KEGG" id="zma:100273644"/>
<sequence length="1136" mass="124114">MMRAELRPERRRPILFRAQPITAHQTTSFLWSTRNAHVAYQTRPHLPHPDATTACALLAAAMLPYSGDHQRSPPPQPPPRAAFSSSLSPSAAPFPAADPVGPGPGPGRDLPTAPSVYTAGGDWGALSWMEPPASYMAPAATPPGYKGEATPYDIYSRNHFSNLFGLHSLRSESSNLTSEKHPGNWQESSETLTKDFGPSVFHQQQSAFVSKLLDHSGAEDTGPYPPRQDLNQYPFGSTYDKYMTQLSSCSTDTRPHIFSTQYVNSPEMANTTVPLMNDTIGESSFSFSHYMNPCRINLDYFDSVWNEQKGLGYQTTDKQHGKWSNPDDKATVGNYSLNSLGESHLNPEHLGNGRPMQGSSEMKHELGSFSSKVSSSESGFVQPRECSSEFPEVNNTSVDSPCWKGTPAQYQPSFGIIENNGAPPVVIGTVGYINSHQNQKLPELSFEYPWRFCEHQVSGSENDPFKAVKLPERCKISKDHKVLPIDVRVLNDMTTHASYLPDKQHPTTQKCNDSGEDSKNVITSSQQESSCSGRKPILLGEHGGSLTGSISELMSKSVMNPIAITPRVHTDHLTTGIPHGNIFSAAVEKEESTHKRGEDPSQCYPGVEGNMLNMSSESSSSNQAIFLKLMHNLSVVLLSTCKGGSSLQEDEEELLQSVIQNLTAASSKRSKVEQKNDDGLSNSSQMKFKDINYVRKHFWRSMHEDSEQENADSEFKATVSQVLTNHQEDKVLDNTEVPQASIYRNLWIEAEASACKLKYELQHALLKLETAKGLNDTIKAPDSLEDSKGSNSYIFSNKPQNHGKGTVSCAAAFQGHGGDSRDKQSPVVSRSIFNGVDADVFARFEVLQSRIDNINSLSEIDCGEQKEASKRPYAVEDTVMARLKVLKSRPDNITSLSQGSTKHQLDGSTNSADNVDDTVIARLGILESHPNNEALLGQESSKRQLDARTNREDGIDAAVMARLRILKSRPDNETSMGDANKEQQDACGEQLNGDDLGIVSNGAISNTLSEKCSKFTHSDDHLGEKNSVGVPDTFGDGNSAREKKEVGGSADVATPMRCKGTSDGVSVGSAVHGEDNLGENHVWLQTAGDSHVCTEGSQEAHPISSPVDQYGGSPTEWEHVLKENFFHPGKLANSDP</sequence>
<evidence type="ECO:0000256" key="1">
    <source>
        <dbReference type="SAM" id="MobiDB-lite"/>
    </source>
</evidence>
<evidence type="ECO:0000313" key="2">
    <source>
        <dbReference type="EMBL" id="ONL99530.1"/>
    </source>
</evidence>
<organism evidence="2">
    <name type="scientific">Zea mays</name>
    <name type="common">Maize</name>
    <dbReference type="NCBI Taxonomy" id="4577"/>
    <lineage>
        <taxon>Eukaryota</taxon>
        <taxon>Viridiplantae</taxon>
        <taxon>Streptophyta</taxon>
        <taxon>Embryophyta</taxon>
        <taxon>Tracheophyta</taxon>
        <taxon>Spermatophyta</taxon>
        <taxon>Magnoliopsida</taxon>
        <taxon>Liliopsida</taxon>
        <taxon>Poales</taxon>
        <taxon>Poaceae</taxon>
        <taxon>PACMAD clade</taxon>
        <taxon>Panicoideae</taxon>
        <taxon>Andropogonodae</taxon>
        <taxon>Andropogoneae</taxon>
        <taxon>Tripsacinae</taxon>
        <taxon>Zea</taxon>
    </lineage>
</organism>
<feature type="compositionally biased region" description="Low complexity" evidence="1">
    <location>
        <begin position="81"/>
        <end position="100"/>
    </location>
</feature>
<feature type="region of interest" description="Disordered" evidence="1">
    <location>
        <begin position="498"/>
        <end position="538"/>
    </location>
</feature>